<protein>
    <submittedName>
        <fullName evidence="4">VanZ family protein</fullName>
    </submittedName>
</protein>
<dbReference type="Pfam" id="PF04892">
    <property type="entry name" value="VanZ"/>
    <property type="match status" value="1"/>
</dbReference>
<dbReference type="EMBL" id="JBHYPX010000038">
    <property type="protein sequence ID" value="MFE1354135.1"/>
    <property type="molecule type" value="Genomic_DNA"/>
</dbReference>
<dbReference type="RefSeq" id="WP_380329000.1">
    <property type="nucleotide sequence ID" value="NZ_JBHYPW010000053.1"/>
</dbReference>
<feature type="transmembrane region" description="Helical" evidence="2">
    <location>
        <begin position="81"/>
        <end position="101"/>
    </location>
</feature>
<evidence type="ECO:0000256" key="2">
    <source>
        <dbReference type="SAM" id="Phobius"/>
    </source>
</evidence>
<feature type="transmembrane region" description="Helical" evidence="2">
    <location>
        <begin position="170"/>
        <end position="191"/>
    </location>
</feature>
<proteinExistence type="predicted"/>
<feature type="transmembrane region" description="Helical" evidence="2">
    <location>
        <begin position="42"/>
        <end position="61"/>
    </location>
</feature>
<feature type="domain" description="VanZ-like" evidence="3">
    <location>
        <begin position="82"/>
        <end position="152"/>
    </location>
</feature>
<sequence length="362" mass="37349">MLEVSLSAAPLLFPACAVLGVLFGAAAFLLARQRGRPPLGPVLWAVALAGELAVTLTPTTGGSFGRPSCVFDPGGWEVAHGLQGALNLALYVPLAALGVWVFRRPLSVAAGCVLLSAGTELVQTLLRTGRSCDVADLLDNSSGALLGTVLAVAALARAGRRPAASRRDALGALGTAGGGLAAVALVVWLYVPLYGPSGRTPPRPDLTNVGVPAQRLMEGLFGPGDRLERTSLTADTARSAFPLTEAVTDRGRFRFEARSGLLVSVEFTTPEAAAPPPRSEGPRPEDELLYVGTQFARTWFPDLAPDGARPTVAPGPDGARLLTFRPPDAPGNTSGNASGPRLLEVTVSASGRVLSATASRPR</sequence>
<dbReference type="Proteomes" id="UP001599542">
    <property type="component" value="Unassembled WGS sequence"/>
</dbReference>
<evidence type="ECO:0000256" key="1">
    <source>
        <dbReference type="SAM" id="MobiDB-lite"/>
    </source>
</evidence>
<keyword evidence="2" id="KW-0472">Membrane</keyword>
<keyword evidence="2" id="KW-1133">Transmembrane helix</keyword>
<comment type="caution">
    <text evidence="4">The sequence shown here is derived from an EMBL/GenBank/DDBJ whole genome shotgun (WGS) entry which is preliminary data.</text>
</comment>
<feature type="region of interest" description="Disordered" evidence="1">
    <location>
        <begin position="303"/>
        <end position="342"/>
    </location>
</feature>
<dbReference type="InterPro" id="IPR006976">
    <property type="entry name" value="VanZ-like"/>
</dbReference>
<feature type="transmembrane region" description="Helical" evidence="2">
    <location>
        <begin position="12"/>
        <end position="30"/>
    </location>
</feature>
<organism evidence="4 5">
    <name type="scientific">Kitasatospora phosalacinea</name>
    <dbReference type="NCBI Taxonomy" id="2065"/>
    <lineage>
        <taxon>Bacteria</taxon>
        <taxon>Bacillati</taxon>
        <taxon>Actinomycetota</taxon>
        <taxon>Actinomycetes</taxon>
        <taxon>Kitasatosporales</taxon>
        <taxon>Streptomycetaceae</taxon>
        <taxon>Kitasatospora</taxon>
    </lineage>
</organism>
<reference evidence="4 5" key="1">
    <citation type="submission" date="2024-09" db="EMBL/GenBank/DDBJ databases">
        <title>The Natural Products Discovery Center: Release of the First 8490 Sequenced Strains for Exploring Actinobacteria Biosynthetic Diversity.</title>
        <authorList>
            <person name="Kalkreuter E."/>
            <person name="Kautsar S.A."/>
            <person name="Yang D."/>
            <person name="Bader C.D."/>
            <person name="Teijaro C.N."/>
            <person name="Fluegel L."/>
            <person name="Davis C.M."/>
            <person name="Simpson J.R."/>
            <person name="Lauterbach L."/>
            <person name="Steele A.D."/>
            <person name="Gui C."/>
            <person name="Meng S."/>
            <person name="Li G."/>
            <person name="Viehrig K."/>
            <person name="Ye F."/>
            <person name="Su P."/>
            <person name="Kiefer A.F."/>
            <person name="Nichols A."/>
            <person name="Cepeda A.J."/>
            <person name="Yan W."/>
            <person name="Fan B."/>
            <person name="Jiang Y."/>
            <person name="Adhikari A."/>
            <person name="Zheng C.-J."/>
            <person name="Schuster L."/>
            <person name="Cowan T.M."/>
            <person name="Smanski M.J."/>
            <person name="Chevrette M.G."/>
            <person name="De Carvalho L.P.S."/>
            <person name="Shen B."/>
        </authorList>
    </citation>
    <scope>NUCLEOTIDE SEQUENCE [LARGE SCALE GENOMIC DNA]</scope>
    <source>
        <strain evidence="4 5">NPDC058753</strain>
    </source>
</reference>
<evidence type="ECO:0000259" key="3">
    <source>
        <dbReference type="Pfam" id="PF04892"/>
    </source>
</evidence>
<gene>
    <name evidence="4" type="ORF">ACFW6T_19320</name>
</gene>
<keyword evidence="2" id="KW-0812">Transmembrane</keyword>
<evidence type="ECO:0000313" key="5">
    <source>
        <dbReference type="Proteomes" id="UP001599542"/>
    </source>
</evidence>
<accession>A0ABW6GMZ7</accession>
<evidence type="ECO:0000313" key="4">
    <source>
        <dbReference type="EMBL" id="MFE1354135.1"/>
    </source>
</evidence>
<keyword evidence="5" id="KW-1185">Reference proteome</keyword>
<name>A0ABW6GMZ7_9ACTN</name>